<proteinExistence type="predicted"/>
<evidence type="ECO:0000313" key="2">
    <source>
        <dbReference type="EMBL" id="CDH51880.1"/>
    </source>
</evidence>
<comment type="caution">
    <text evidence="2">The sequence shown here is derived from an EMBL/GenBank/DDBJ whole genome shotgun (WGS) entry which is preliminary data.</text>
</comment>
<evidence type="ECO:0000313" key="3">
    <source>
        <dbReference type="Proteomes" id="UP000027586"/>
    </source>
</evidence>
<dbReference type="Proteomes" id="UP000027586">
    <property type="component" value="Unassembled WGS sequence"/>
</dbReference>
<accession>A0A068RQ90</accession>
<protein>
    <submittedName>
        <fullName evidence="2">Uncharacterized protein</fullName>
    </submittedName>
</protein>
<dbReference type="AlphaFoldDB" id="A0A068RQ90"/>
<gene>
    <name evidence="2" type="ORF">LCOR_03429.1</name>
</gene>
<sequence length="76" mass="8519">MTHHLFTDPFGIRTFKSSSTPPPEPNPPQQEAPPMQPQYSCYYAAVPSTPMIMVYYPQPVMMSSPQPQAPPQNPKT</sequence>
<reference evidence="2" key="1">
    <citation type="submission" date="2013-08" db="EMBL/GenBank/DDBJ databases">
        <title>Gene expansion shapes genome architecture in the human pathogen Lichtheimia corymbifera: an evolutionary genomics analysis in the ancient terrestrial Mucorales (Mucoromycotina).</title>
        <authorList>
            <person name="Schwartze V.U."/>
            <person name="Winter S."/>
            <person name="Shelest E."/>
            <person name="Marcet-Houben M."/>
            <person name="Horn F."/>
            <person name="Wehner S."/>
            <person name="Hoffmann K."/>
            <person name="Riege K."/>
            <person name="Sammeth M."/>
            <person name="Nowrousian M."/>
            <person name="Valiante V."/>
            <person name="Linde J."/>
            <person name="Jacobsen I.D."/>
            <person name="Marz M."/>
            <person name="Brakhage A.A."/>
            <person name="Gabaldon T."/>
            <person name="Bocker S."/>
            <person name="Voigt K."/>
        </authorList>
    </citation>
    <scope>NUCLEOTIDE SEQUENCE [LARGE SCALE GENOMIC DNA]</scope>
    <source>
        <strain evidence="2">FSU 9682</strain>
    </source>
</reference>
<name>A0A068RQ90_9FUNG</name>
<feature type="region of interest" description="Disordered" evidence="1">
    <location>
        <begin position="1"/>
        <end position="36"/>
    </location>
</feature>
<dbReference type="VEuPathDB" id="FungiDB:LCOR_03429.1"/>
<keyword evidence="3" id="KW-1185">Reference proteome</keyword>
<organism evidence="2 3">
    <name type="scientific">Lichtheimia corymbifera JMRC:FSU:9682</name>
    <dbReference type="NCBI Taxonomy" id="1263082"/>
    <lineage>
        <taxon>Eukaryota</taxon>
        <taxon>Fungi</taxon>
        <taxon>Fungi incertae sedis</taxon>
        <taxon>Mucoromycota</taxon>
        <taxon>Mucoromycotina</taxon>
        <taxon>Mucoromycetes</taxon>
        <taxon>Mucorales</taxon>
        <taxon>Lichtheimiaceae</taxon>
        <taxon>Lichtheimia</taxon>
    </lineage>
</organism>
<dbReference type="EMBL" id="CBTN010000011">
    <property type="protein sequence ID" value="CDH51880.1"/>
    <property type="molecule type" value="Genomic_DNA"/>
</dbReference>
<feature type="compositionally biased region" description="Pro residues" evidence="1">
    <location>
        <begin position="20"/>
        <end position="36"/>
    </location>
</feature>
<evidence type="ECO:0000256" key="1">
    <source>
        <dbReference type="SAM" id="MobiDB-lite"/>
    </source>
</evidence>